<sequence length="84" mass="9093">MKDCEDAGGSQQPTGETRQMSLAIHSDEGHIMKENKSNKKQNLPSGEGTFRQPVLSFEKDGKCPRGQNTIGKPALSLVECGFSV</sequence>
<evidence type="ECO:0000256" key="1">
    <source>
        <dbReference type="SAM" id="MobiDB-lite"/>
    </source>
</evidence>
<feature type="compositionally biased region" description="Basic and acidic residues" evidence="1">
    <location>
        <begin position="25"/>
        <end position="37"/>
    </location>
</feature>
<evidence type="ECO:0000313" key="3">
    <source>
        <dbReference type="Proteomes" id="UP001266305"/>
    </source>
</evidence>
<feature type="compositionally biased region" description="Polar residues" evidence="1">
    <location>
        <begin position="9"/>
        <end position="20"/>
    </location>
</feature>
<gene>
    <name evidence="2" type="ORF">P7K49_024044</name>
</gene>
<feature type="region of interest" description="Disordered" evidence="1">
    <location>
        <begin position="1"/>
        <end position="70"/>
    </location>
</feature>
<keyword evidence="3" id="KW-1185">Reference proteome</keyword>
<protein>
    <submittedName>
        <fullName evidence="2">Uncharacterized protein</fullName>
    </submittedName>
</protein>
<reference evidence="2 3" key="1">
    <citation type="submission" date="2023-05" db="EMBL/GenBank/DDBJ databases">
        <title>B98-5 Cell Line De Novo Hybrid Assembly: An Optical Mapping Approach.</title>
        <authorList>
            <person name="Kananen K."/>
            <person name="Auerbach J.A."/>
            <person name="Kautto E."/>
            <person name="Blachly J.S."/>
        </authorList>
    </citation>
    <scope>NUCLEOTIDE SEQUENCE [LARGE SCALE GENOMIC DNA]</scope>
    <source>
        <strain evidence="2">B95-8</strain>
        <tissue evidence="2">Cell line</tissue>
    </source>
</reference>
<evidence type="ECO:0000313" key="2">
    <source>
        <dbReference type="EMBL" id="KAK2098593.1"/>
    </source>
</evidence>
<accession>A0ABQ9UNE9</accession>
<organism evidence="2 3">
    <name type="scientific">Saguinus oedipus</name>
    <name type="common">Cotton-top tamarin</name>
    <name type="synonym">Oedipomidas oedipus</name>
    <dbReference type="NCBI Taxonomy" id="9490"/>
    <lineage>
        <taxon>Eukaryota</taxon>
        <taxon>Metazoa</taxon>
        <taxon>Chordata</taxon>
        <taxon>Craniata</taxon>
        <taxon>Vertebrata</taxon>
        <taxon>Euteleostomi</taxon>
        <taxon>Mammalia</taxon>
        <taxon>Eutheria</taxon>
        <taxon>Euarchontoglires</taxon>
        <taxon>Primates</taxon>
        <taxon>Haplorrhini</taxon>
        <taxon>Platyrrhini</taxon>
        <taxon>Cebidae</taxon>
        <taxon>Callitrichinae</taxon>
        <taxon>Saguinus</taxon>
    </lineage>
</organism>
<proteinExistence type="predicted"/>
<comment type="caution">
    <text evidence="2">The sequence shown here is derived from an EMBL/GenBank/DDBJ whole genome shotgun (WGS) entry which is preliminary data.</text>
</comment>
<dbReference type="Proteomes" id="UP001266305">
    <property type="component" value="Unassembled WGS sequence"/>
</dbReference>
<name>A0ABQ9UNE9_SAGOE</name>
<dbReference type="EMBL" id="JASSZA010000011">
    <property type="protein sequence ID" value="KAK2098593.1"/>
    <property type="molecule type" value="Genomic_DNA"/>
</dbReference>